<accession>C1MP82</accession>
<gene>
    <name evidence="2" type="ORF">MICPUCDRAFT_56179</name>
</gene>
<feature type="compositionally biased region" description="Basic and acidic residues" evidence="1">
    <location>
        <begin position="64"/>
        <end position="77"/>
    </location>
</feature>
<evidence type="ECO:0000256" key="1">
    <source>
        <dbReference type="SAM" id="MobiDB-lite"/>
    </source>
</evidence>
<feature type="region of interest" description="Disordered" evidence="1">
    <location>
        <begin position="1"/>
        <end position="137"/>
    </location>
</feature>
<evidence type="ECO:0000313" key="2">
    <source>
        <dbReference type="EMBL" id="EEH58420.1"/>
    </source>
</evidence>
<keyword evidence="3" id="KW-1185">Reference proteome</keyword>
<feature type="compositionally biased region" description="Low complexity" evidence="1">
    <location>
        <begin position="98"/>
        <end position="112"/>
    </location>
</feature>
<name>C1MP82_MICPC</name>
<reference evidence="2 3" key="1">
    <citation type="journal article" date="2009" name="Science">
        <title>Green evolution and dynamic adaptations revealed by genomes of the marine picoeukaryotes Micromonas.</title>
        <authorList>
            <person name="Worden A.Z."/>
            <person name="Lee J.H."/>
            <person name="Mock T."/>
            <person name="Rouze P."/>
            <person name="Simmons M.P."/>
            <person name="Aerts A.L."/>
            <person name="Allen A.E."/>
            <person name="Cuvelier M.L."/>
            <person name="Derelle E."/>
            <person name="Everett M.V."/>
            <person name="Foulon E."/>
            <person name="Grimwood J."/>
            <person name="Gundlach H."/>
            <person name="Henrissat B."/>
            <person name="Napoli C."/>
            <person name="McDonald S.M."/>
            <person name="Parker M.S."/>
            <person name="Rombauts S."/>
            <person name="Salamov A."/>
            <person name="Von Dassow P."/>
            <person name="Badger J.H."/>
            <person name="Coutinho P.M."/>
            <person name="Demir E."/>
            <person name="Dubchak I."/>
            <person name="Gentemann C."/>
            <person name="Eikrem W."/>
            <person name="Gready J.E."/>
            <person name="John U."/>
            <person name="Lanier W."/>
            <person name="Lindquist E.A."/>
            <person name="Lucas S."/>
            <person name="Mayer K.F."/>
            <person name="Moreau H."/>
            <person name="Not F."/>
            <person name="Otillar R."/>
            <person name="Panaud O."/>
            <person name="Pangilinan J."/>
            <person name="Paulsen I."/>
            <person name="Piegu B."/>
            <person name="Poliakov A."/>
            <person name="Robbens S."/>
            <person name="Schmutz J."/>
            <person name="Toulza E."/>
            <person name="Wyss T."/>
            <person name="Zelensky A."/>
            <person name="Zhou K."/>
            <person name="Armbrust E.V."/>
            <person name="Bhattacharya D."/>
            <person name="Goodenough U.W."/>
            <person name="Van de Peer Y."/>
            <person name="Grigoriev I.V."/>
        </authorList>
    </citation>
    <scope>NUCLEOTIDE SEQUENCE [LARGE SCALE GENOMIC DNA]</scope>
    <source>
        <strain evidence="2 3">CCMP1545</strain>
    </source>
</reference>
<evidence type="ECO:0000313" key="3">
    <source>
        <dbReference type="Proteomes" id="UP000001876"/>
    </source>
</evidence>
<proteinExistence type="predicted"/>
<dbReference type="OrthoDB" id="515346at2759"/>
<dbReference type="OMA" id="SVRAWME"/>
<dbReference type="RefSeq" id="XP_003056775.1">
    <property type="nucleotide sequence ID" value="XM_003056729.1"/>
</dbReference>
<sequence>MSEHTPSRRARASPRQTSTPRRRSSDLDDGASHHVGVTLTPSGRYRARYKDKSLGTFDTVDEAVDVRAAYERERERGGGGGGGGDRVDEDEDDAATPTRGRGASASPRGAARTPRRAGRRSADAGETEPTRGGGGGARWTTQLALALFFVVVALAMAPPGGRTWTGARTASSPSPPPSVASAFRRPSCAAAAGADDAVVALAPARWEETVGMFMDAVRETSRLGRGGSGDETDDARASSSNAGGGAAGKGPSLMLVADGPNDARTVARDVKAAFDACDAEECVLLIDCEWYAASSAVGSASERAEQDARGALQKSLATFLTRCPRGVVVIQGAESLNRPLLSALLPALSEGGRFMRDGAEVRADLASYVVTVALGGRWTTTTTAGGGGGGGGESVRAWMEREWVEGRSVRAWMESERTFARRAKDALADVFAGKAGVHGGGGDEGGDDGVVGAFRRRVDFVVPSRLIEDGASSSSSSS</sequence>
<dbReference type="EMBL" id="GG663737">
    <property type="protein sequence ID" value="EEH58420.1"/>
    <property type="molecule type" value="Genomic_DNA"/>
</dbReference>
<dbReference type="KEGG" id="mpp:MICPUCDRAFT_56179"/>
<feature type="compositionally biased region" description="Basic and acidic residues" evidence="1">
    <location>
        <begin position="23"/>
        <end position="32"/>
    </location>
</feature>
<dbReference type="GeneID" id="9682679"/>
<feature type="region of interest" description="Disordered" evidence="1">
    <location>
        <begin position="222"/>
        <end position="251"/>
    </location>
</feature>
<dbReference type="AlphaFoldDB" id="C1MP82"/>
<organism evidence="3">
    <name type="scientific">Micromonas pusilla (strain CCMP1545)</name>
    <name type="common">Picoplanktonic green alga</name>
    <dbReference type="NCBI Taxonomy" id="564608"/>
    <lineage>
        <taxon>Eukaryota</taxon>
        <taxon>Viridiplantae</taxon>
        <taxon>Chlorophyta</taxon>
        <taxon>Mamiellophyceae</taxon>
        <taxon>Mamiellales</taxon>
        <taxon>Mamiellaceae</taxon>
        <taxon>Micromonas</taxon>
    </lineage>
</organism>
<protein>
    <submittedName>
        <fullName evidence="2">Predicted protein</fullName>
    </submittedName>
</protein>
<dbReference type="Proteomes" id="UP000001876">
    <property type="component" value="Unassembled WGS sequence"/>
</dbReference>